<reference evidence="1 2" key="1">
    <citation type="submission" date="2019-10" db="EMBL/GenBank/DDBJ databases">
        <title>Genomic and transcriptomic insights into the perfect genentic adaptation of a filamentous nitrogen-fixing cyanobacterium to rice fields.</title>
        <authorList>
            <person name="Chen Z."/>
        </authorList>
    </citation>
    <scope>NUCLEOTIDE SEQUENCE [LARGE SCALE GENOMIC DNA]</scope>
    <source>
        <strain evidence="1">CCNUC1</strain>
    </source>
</reference>
<evidence type="ECO:0000313" key="1">
    <source>
        <dbReference type="EMBL" id="QFS45362.1"/>
    </source>
</evidence>
<dbReference type="AlphaFoldDB" id="A0A5P8VY61"/>
<dbReference type="EMBL" id="CP045226">
    <property type="protein sequence ID" value="QFS45362.1"/>
    <property type="molecule type" value="Genomic_DNA"/>
</dbReference>
<keyword evidence="2" id="KW-1185">Reference proteome</keyword>
<sequence length="37" mass="3926">MLTSLAIGDIAEIKVNKVLVRQKNKAGNNPAFSAITV</sequence>
<protein>
    <submittedName>
        <fullName evidence="1">Uncharacterized protein</fullName>
    </submittedName>
</protein>
<dbReference type="Proteomes" id="UP000326678">
    <property type="component" value="Chromosome Gxm1"/>
</dbReference>
<evidence type="ECO:0000313" key="2">
    <source>
        <dbReference type="Proteomes" id="UP000326678"/>
    </source>
</evidence>
<organism evidence="1 2">
    <name type="scientific">Nostoc sphaeroides CCNUC1</name>
    <dbReference type="NCBI Taxonomy" id="2653204"/>
    <lineage>
        <taxon>Bacteria</taxon>
        <taxon>Bacillati</taxon>
        <taxon>Cyanobacteriota</taxon>
        <taxon>Cyanophyceae</taxon>
        <taxon>Nostocales</taxon>
        <taxon>Nostocaceae</taxon>
        <taxon>Nostoc</taxon>
    </lineage>
</organism>
<proteinExistence type="predicted"/>
<accession>A0A5P8VY61</accession>
<gene>
    <name evidence="1" type="ORF">GXM_02839</name>
</gene>
<name>A0A5P8VY61_9NOSO</name>
<dbReference type="KEGG" id="nsh:GXM_02839"/>